<evidence type="ECO:0000313" key="3">
    <source>
        <dbReference type="Proteomes" id="UP001497623"/>
    </source>
</evidence>
<keyword evidence="3" id="KW-1185">Reference proteome</keyword>
<protein>
    <recommendedName>
        <fullName evidence="4">Neurotrophin-3</fullName>
    </recommendedName>
</protein>
<reference evidence="2 3" key="1">
    <citation type="submission" date="2024-05" db="EMBL/GenBank/DDBJ databases">
        <authorList>
            <person name="Wallberg A."/>
        </authorList>
    </citation>
    <scope>NUCLEOTIDE SEQUENCE [LARGE SCALE GENOMIC DNA]</scope>
</reference>
<evidence type="ECO:0000256" key="1">
    <source>
        <dbReference type="SAM" id="MobiDB-lite"/>
    </source>
</evidence>
<feature type="region of interest" description="Disordered" evidence="1">
    <location>
        <begin position="71"/>
        <end position="90"/>
    </location>
</feature>
<dbReference type="AlphaFoldDB" id="A0AAV2PXD0"/>
<organism evidence="2 3">
    <name type="scientific">Meganyctiphanes norvegica</name>
    <name type="common">Northern krill</name>
    <name type="synonym">Thysanopoda norvegica</name>
    <dbReference type="NCBI Taxonomy" id="48144"/>
    <lineage>
        <taxon>Eukaryota</taxon>
        <taxon>Metazoa</taxon>
        <taxon>Ecdysozoa</taxon>
        <taxon>Arthropoda</taxon>
        <taxon>Crustacea</taxon>
        <taxon>Multicrustacea</taxon>
        <taxon>Malacostraca</taxon>
        <taxon>Eumalacostraca</taxon>
        <taxon>Eucarida</taxon>
        <taxon>Euphausiacea</taxon>
        <taxon>Euphausiidae</taxon>
        <taxon>Meganyctiphanes</taxon>
    </lineage>
</organism>
<feature type="compositionally biased region" description="Low complexity" evidence="1">
    <location>
        <begin position="44"/>
        <end position="54"/>
    </location>
</feature>
<feature type="compositionally biased region" description="Polar residues" evidence="1">
    <location>
        <begin position="77"/>
        <end position="87"/>
    </location>
</feature>
<feature type="region of interest" description="Disordered" evidence="1">
    <location>
        <begin position="41"/>
        <end position="64"/>
    </location>
</feature>
<evidence type="ECO:0000313" key="2">
    <source>
        <dbReference type="EMBL" id="CAL4065899.1"/>
    </source>
</evidence>
<proteinExistence type="predicted"/>
<name>A0AAV2PXD0_MEGNR</name>
<feature type="non-terminal residue" evidence="2">
    <location>
        <position position="130"/>
    </location>
</feature>
<comment type="caution">
    <text evidence="2">The sequence shown here is derived from an EMBL/GenBank/DDBJ whole genome shotgun (WGS) entry which is preliminary data.</text>
</comment>
<dbReference type="EMBL" id="CAXKWB010001951">
    <property type="protein sequence ID" value="CAL4065899.1"/>
    <property type="molecule type" value="Genomic_DNA"/>
</dbReference>
<gene>
    <name evidence="2" type="ORF">MNOR_LOCUS5146</name>
</gene>
<accession>A0AAV2PXD0</accession>
<sequence length="130" mass="14503">MKVVNTLTIMGERVIARVVGEEPPPDTGPEYDQVLAQETEANKQQLQPLSLPQQEGGEEDRETDEQLLQAVGAEDTVPSTSPFTSPVATLRRRRRDSQVAAQAVYRRIRSWVLDDQELTMFKGAIAVKKV</sequence>
<evidence type="ECO:0008006" key="4">
    <source>
        <dbReference type="Google" id="ProtNLM"/>
    </source>
</evidence>
<dbReference type="Proteomes" id="UP001497623">
    <property type="component" value="Unassembled WGS sequence"/>
</dbReference>